<name>A0A6V7P960_ANACO</name>
<organism evidence="1">
    <name type="scientific">Ananas comosus var. bracteatus</name>
    <name type="common">red pineapple</name>
    <dbReference type="NCBI Taxonomy" id="296719"/>
    <lineage>
        <taxon>Eukaryota</taxon>
        <taxon>Viridiplantae</taxon>
        <taxon>Streptophyta</taxon>
        <taxon>Embryophyta</taxon>
        <taxon>Tracheophyta</taxon>
        <taxon>Spermatophyta</taxon>
        <taxon>Magnoliopsida</taxon>
        <taxon>Liliopsida</taxon>
        <taxon>Poales</taxon>
        <taxon>Bromeliaceae</taxon>
        <taxon>Bromelioideae</taxon>
        <taxon>Ananas</taxon>
    </lineage>
</organism>
<dbReference type="EMBL" id="LR862146">
    <property type="protein sequence ID" value="CAD1827333.1"/>
    <property type="molecule type" value="Genomic_DNA"/>
</dbReference>
<sequence>MMRFSTGELSHSKLAVKCKIKLPSFLTGSHWHWRSLIMVLVEVTIDSGYVTPQQKKVTCPSYRCFRCRDVCRPRLFRPLFGYYAEKEQCNCTKYLLIFLCKYYLFLLKLGEML</sequence>
<dbReference type="AlphaFoldDB" id="A0A6V7P960"/>
<proteinExistence type="predicted"/>
<reference evidence="1" key="1">
    <citation type="submission" date="2020-07" db="EMBL/GenBank/DDBJ databases">
        <authorList>
            <person name="Lin J."/>
        </authorList>
    </citation>
    <scope>NUCLEOTIDE SEQUENCE</scope>
</reference>
<protein>
    <submittedName>
        <fullName evidence="1">Uncharacterized protein</fullName>
    </submittedName>
</protein>
<evidence type="ECO:0000313" key="1">
    <source>
        <dbReference type="EMBL" id="CAD1827333.1"/>
    </source>
</evidence>
<accession>A0A6V7P960</accession>
<gene>
    <name evidence="1" type="ORF">CB5_LOCUS10544</name>
</gene>